<dbReference type="Proteomes" id="UP000001169">
    <property type="component" value="Plasmid pNG600"/>
</dbReference>
<name>Q5V7A8_HALMA</name>
<gene>
    <name evidence="1" type="ordered locus">pNG6177</name>
</gene>
<reference evidence="1 2" key="1">
    <citation type="journal article" date="2004" name="Genome Res.">
        <title>Genome sequence of Haloarcula marismortui: a halophilic archaeon from the Dead Sea.</title>
        <authorList>
            <person name="Baliga N.S."/>
            <person name="Bonneau R."/>
            <person name="Facciotti M.T."/>
            <person name="Pan M."/>
            <person name="Glusman G."/>
            <person name="Deutsch E.W."/>
            <person name="Shannon P."/>
            <person name="Chiu Y."/>
            <person name="Weng R.S."/>
            <person name="Gan R.R."/>
            <person name="Hung P."/>
            <person name="Date S.V."/>
            <person name="Marcotte E."/>
            <person name="Hood L."/>
            <person name="Ng W.V."/>
        </authorList>
    </citation>
    <scope>NUCLEOTIDE SEQUENCE [LARGE SCALE GENOMIC DNA]</scope>
    <source>
        <strain evidence="2">ATCC 43049 / DSM 3752 / JCM 8966 / VKM B-1809</strain>
        <plasmid evidence="2">Plasmid pNG600</plasmid>
    </source>
</reference>
<evidence type="ECO:0000313" key="1">
    <source>
        <dbReference type="EMBL" id="AAV44712.1"/>
    </source>
</evidence>
<geneLocation type="plasmid" evidence="1 2">
    <name>pNG600</name>
</geneLocation>
<sequence>MVFSTGYLTVNMATDNMATDRFQRINDLESGDRIRIHLTGDGPVEAGGVTFQNPWETSVGSVHEERKDPRKGDEVRHIEFHRTLRLDAPDEIVPPDRVVLKTAHRMEQENTLRLTFKQLIEDSPGHYTLHALGLEDLEVLE</sequence>
<protein>
    <submittedName>
        <fullName evidence="1">Uncharacterized protein</fullName>
    </submittedName>
</protein>
<evidence type="ECO:0000313" key="2">
    <source>
        <dbReference type="Proteomes" id="UP000001169"/>
    </source>
</evidence>
<keyword evidence="2" id="KW-1185">Reference proteome</keyword>
<dbReference type="KEGG" id="hma:pNG6177"/>
<dbReference type="EMBL" id="AY596295">
    <property type="protein sequence ID" value="AAV44712.1"/>
    <property type="molecule type" value="Genomic_DNA"/>
</dbReference>
<keyword evidence="1" id="KW-0614">Plasmid</keyword>
<proteinExistence type="predicted"/>
<dbReference type="EnsemblBacteria" id="AAV44712">
    <property type="protein sequence ID" value="AAV44712"/>
    <property type="gene ID" value="pNG6177"/>
</dbReference>
<dbReference type="HOGENOM" id="CLU_1820952_0_0_2"/>
<dbReference type="PATRIC" id="fig|272569.17.peg.449"/>
<dbReference type="AlphaFoldDB" id="Q5V7A8"/>
<organism evidence="1 2">
    <name type="scientific">Haloarcula marismortui (strain ATCC 43049 / DSM 3752 / JCM 8966 / VKM B-1809)</name>
    <name type="common">Halobacterium marismortui</name>
    <dbReference type="NCBI Taxonomy" id="272569"/>
    <lineage>
        <taxon>Archaea</taxon>
        <taxon>Methanobacteriati</taxon>
        <taxon>Methanobacteriota</taxon>
        <taxon>Stenosarchaea group</taxon>
        <taxon>Halobacteria</taxon>
        <taxon>Halobacteriales</taxon>
        <taxon>Haloarculaceae</taxon>
        <taxon>Haloarcula</taxon>
    </lineage>
</organism>
<accession>Q5V7A8</accession>